<dbReference type="PANTHER" id="PTHR24089">
    <property type="entry name" value="SOLUTE CARRIER FAMILY 25"/>
    <property type="match status" value="1"/>
</dbReference>
<evidence type="ECO:0000256" key="10">
    <source>
        <dbReference type="SAM" id="SignalP"/>
    </source>
</evidence>
<sequence>MLASLAVLFRACVVVQNARRSPCLLYLRQCSVIQCPEIVTCPIYLNLIRLLPFCSTFSSTIPAHSYLGHHLDHRGRNSLFLSCLPCPIRIASRLADPSLNSPVNAVQFLRLGSHVMTSPQQSIQPKQRLDAPAHTVKMAEQERVQEKKQIVSWLSPQLSSYFIAGGVAGAASRTVVSPLERLKIIQQVQPLSSDKQYKGVWSSLVRMWREEGFKGYMRGNGINCLRIIPYSAVQFTTYEQLKRCFTGYGAKQLDTPTRLCAGALAGVTSVCTTYPLDLVRSRLSIATASIPMQASPASSSPSAVQPTLASGYHTASASASAAARKAASSVFSPQDLTMWGMTMRVMREEGGFWALYRGLVPTAMGVAPYVGINFAAYEALRGIITPPGKSGVHRKLLCGALAGSVSQTLTYPFDVLRRKMQVAGMGALGQKYNGALDALQSILRTEGIQGLYRGLWPNLLKVAPSIATSFFTYELVKELLGAS</sequence>
<dbReference type="InterPro" id="IPR023395">
    <property type="entry name" value="MCP_dom_sf"/>
</dbReference>
<proteinExistence type="inferred from homology"/>
<evidence type="ECO:0000256" key="8">
    <source>
        <dbReference type="PROSITE-ProRule" id="PRU00282"/>
    </source>
</evidence>
<dbReference type="PRINTS" id="PR00926">
    <property type="entry name" value="MITOCARRIER"/>
</dbReference>
<protein>
    <submittedName>
        <fullName evidence="11">Mitochondrial carrier</fullName>
    </submittedName>
</protein>
<dbReference type="Gene3D" id="1.50.40.10">
    <property type="entry name" value="Mitochondrial carrier domain"/>
    <property type="match status" value="1"/>
</dbReference>
<keyword evidence="5" id="KW-1133">Transmembrane helix</keyword>
<keyword evidence="10" id="KW-0732">Signal</keyword>
<name>A0A371CX36_9APHY</name>
<dbReference type="Proteomes" id="UP000256964">
    <property type="component" value="Unassembled WGS sequence"/>
</dbReference>
<dbReference type="STRING" id="139420.A0A371CX36"/>
<evidence type="ECO:0000256" key="3">
    <source>
        <dbReference type="ARBA" id="ARBA00022692"/>
    </source>
</evidence>
<feature type="repeat" description="Solcar" evidence="8">
    <location>
        <begin position="253"/>
        <end position="383"/>
    </location>
</feature>
<dbReference type="SUPFAM" id="SSF103506">
    <property type="entry name" value="Mitochondrial carrier"/>
    <property type="match status" value="1"/>
</dbReference>
<evidence type="ECO:0000256" key="4">
    <source>
        <dbReference type="ARBA" id="ARBA00022737"/>
    </source>
</evidence>
<dbReference type="EMBL" id="KZ857444">
    <property type="protein sequence ID" value="RDX44835.1"/>
    <property type="molecule type" value="Genomic_DNA"/>
</dbReference>
<dbReference type="Pfam" id="PF00153">
    <property type="entry name" value="Mito_carr"/>
    <property type="match status" value="3"/>
</dbReference>
<organism evidence="11 12">
    <name type="scientific">Lentinus brumalis</name>
    <dbReference type="NCBI Taxonomy" id="2498619"/>
    <lineage>
        <taxon>Eukaryota</taxon>
        <taxon>Fungi</taxon>
        <taxon>Dikarya</taxon>
        <taxon>Basidiomycota</taxon>
        <taxon>Agaricomycotina</taxon>
        <taxon>Agaricomycetes</taxon>
        <taxon>Polyporales</taxon>
        <taxon>Polyporaceae</taxon>
        <taxon>Lentinus</taxon>
    </lineage>
</organism>
<feature type="signal peptide" evidence="10">
    <location>
        <begin position="1"/>
        <end position="18"/>
    </location>
</feature>
<keyword evidence="12" id="KW-1185">Reference proteome</keyword>
<evidence type="ECO:0000256" key="7">
    <source>
        <dbReference type="ARBA" id="ARBA00023136"/>
    </source>
</evidence>
<evidence type="ECO:0000256" key="2">
    <source>
        <dbReference type="ARBA" id="ARBA00022448"/>
    </source>
</evidence>
<keyword evidence="6" id="KW-0496">Mitochondrion</keyword>
<keyword evidence="4" id="KW-0677">Repeat</keyword>
<feature type="chain" id="PRO_5016571957" evidence="10">
    <location>
        <begin position="19"/>
        <end position="483"/>
    </location>
</feature>
<dbReference type="AlphaFoldDB" id="A0A371CX36"/>
<comment type="subcellular location">
    <subcellularLocation>
        <location evidence="1">Mitochondrion membrane</location>
        <topology evidence="1">Multi-pass membrane protein</topology>
    </subcellularLocation>
</comment>
<reference evidence="11 12" key="1">
    <citation type="journal article" date="2018" name="Biotechnol. Biofuels">
        <title>Integrative visual omics of the white-rot fungus Polyporus brumalis exposes the biotechnological potential of its oxidative enzymes for delignifying raw plant biomass.</title>
        <authorList>
            <person name="Miyauchi S."/>
            <person name="Rancon A."/>
            <person name="Drula E."/>
            <person name="Hage H."/>
            <person name="Chaduli D."/>
            <person name="Favel A."/>
            <person name="Grisel S."/>
            <person name="Henrissat B."/>
            <person name="Herpoel-Gimbert I."/>
            <person name="Ruiz-Duenas F.J."/>
            <person name="Chevret D."/>
            <person name="Hainaut M."/>
            <person name="Lin J."/>
            <person name="Wang M."/>
            <person name="Pangilinan J."/>
            <person name="Lipzen A."/>
            <person name="Lesage-Meessen L."/>
            <person name="Navarro D."/>
            <person name="Riley R."/>
            <person name="Grigoriev I.V."/>
            <person name="Zhou S."/>
            <person name="Raouche S."/>
            <person name="Rosso M.N."/>
        </authorList>
    </citation>
    <scope>NUCLEOTIDE SEQUENCE [LARGE SCALE GENOMIC DNA]</scope>
    <source>
        <strain evidence="11 12">BRFM 1820</strain>
    </source>
</reference>
<dbReference type="GO" id="GO:0055085">
    <property type="term" value="P:transmembrane transport"/>
    <property type="evidence" value="ECO:0007669"/>
    <property type="project" value="InterPro"/>
</dbReference>
<evidence type="ECO:0000313" key="11">
    <source>
        <dbReference type="EMBL" id="RDX44835.1"/>
    </source>
</evidence>
<evidence type="ECO:0000256" key="6">
    <source>
        <dbReference type="ARBA" id="ARBA00023128"/>
    </source>
</evidence>
<accession>A0A371CX36</accession>
<keyword evidence="2 9" id="KW-0813">Transport</keyword>
<evidence type="ECO:0000256" key="9">
    <source>
        <dbReference type="RuleBase" id="RU000488"/>
    </source>
</evidence>
<gene>
    <name evidence="11" type="ORF">OH76DRAFT_1408626</name>
</gene>
<dbReference type="OrthoDB" id="270584at2759"/>
<dbReference type="PROSITE" id="PS50920">
    <property type="entry name" value="SOLCAR"/>
    <property type="match status" value="3"/>
</dbReference>
<keyword evidence="3 8" id="KW-0812">Transmembrane</keyword>
<keyword evidence="7 8" id="KW-0472">Membrane</keyword>
<dbReference type="GO" id="GO:0031966">
    <property type="term" value="C:mitochondrial membrane"/>
    <property type="evidence" value="ECO:0007669"/>
    <property type="project" value="UniProtKB-SubCell"/>
</dbReference>
<feature type="repeat" description="Solcar" evidence="8">
    <location>
        <begin position="156"/>
        <end position="244"/>
    </location>
</feature>
<comment type="similarity">
    <text evidence="9">Belongs to the mitochondrial carrier (TC 2.A.29) family.</text>
</comment>
<evidence type="ECO:0000313" key="12">
    <source>
        <dbReference type="Proteomes" id="UP000256964"/>
    </source>
</evidence>
<evidence type="ECO:0000256" key="1">
    <source>
        <dbReference type="ARBA" id="ARBA00004225"/>
    </source>
</evidence>
<dbReference type="InterPro" id="IPR018108">
    <property type="entry name" value="MCP_transmembrane"/>
</dbReference>
<dbReference type="InterPro" id="IPR002067">
    <property type="entry name" value="MCP"/>
</dbReference>
<evidence type="ECO:0000256" key="5">
    <source>
        <dbReference type="ARBA" id="ARBA00022989"/>
    </source>
</evidence>
<feature type="repeat" description="Solcar" evidence="8">
    <location>
        <begin position="390"/>
        <end position="479"/>
    </location>
</feature>